<dbReference type="Gene3D" id="3.90.660.20">
    <property type="entry name" value="Protoporphyrinogen oxidase, mitochondrial, domain 2"/>
    <property type="match status" value="1"/>
</dbReference>
<evidence type="ECO:0000313" key="2">
    <source>
        <dbReference type="EMBL" id="EFO79251.1"/>
    </source>
</evidence>
<dbReference type="AlphaFoldDB" id="E1IHX6"/>
<dbReference type="InterPro" id="IPR050464">
    <property type="entry name" value="Zeta_carotene_desat/Oxidored"/>
</dbReference>
<dbReference type="InterPro" id="IPR002937">
    <property type="entry name" value="Amino_oxidase"/>
</dbReference>
<dbReference type="OrthoDB" id="138847at2"/>
<sequence>MAQPDVIVIGGGLAGLTAALHLAEAGVRPLLIESDVRVGGRLAGAETETLEMGGRSWHFPAEHGIHALWGQYHNVRAMLDRHGIAAARKYARYEEWAHAQRGRVLRAEAGSAVRRSFIPAPFHYIGLLFRPAFLRMLTLADLIGLPRVTGSIYLALAYDPLCEEIDFGSRTVAGLFDGWPPSLRAFITALMRSGLAAQPEEVPLAGFLAFLRFYTLLRRDAWAFEYLPDDSAAAVIDPLAAAIQARGGEIRLNTAATKLERTPTGWRVRWTCREEQGESEAPQIIVALDAAAAKGLLTGSPATAPAAEQLIWPTCLDTGVVRLWFSRAPNSTAESGVCSGDMTIDNFFWLHRFQRGVAEWHAATGATVVEMHIYGPPDVLAQPDAALIAQAANDIQRIHPELRGHMFHQTMRRNPPSHTRFGAASGPKHLGVASVWPGISCCGDWVGYNHPSLFLERACVTGIAAAARVLDSLGRPTPQVLAATPAEAPARAVEWALRKVRKAVGRKDKGQGEG</sequence>
<dbReference type="PANTHER" id="PTHR42923">
    <property type="entry name" value="PROTOPORPHYRINOGEN OXIDASE"/>
    <property type="match status" value="1"/>
</dbReference>
<dbReference type="Proteomes" id="UP000054010">
    <property type="component" value="Unassembled WGS sequence"/>
</dbReference>
<dbReference type="SUPFAM" id="SSF51905">
    <property type="entry name" value="FAD/NAD(P)-binding domain"/>
    <property type="match status" value="1"/>
</dbReference>
<dbReference type="Pfam" id="PF01593">
    <property type="entry name" value="Amino_oxidase"/>
    <property type="match status" value="1"/>
</dbReference>
<proteinExistence type="predicted"/>
<name>E1IHX6_9CHLR</name>
<evidence type="ECO:0000313" key="3">
    <source>
        <dbReference type="Proteomes" id="UP000054010"/>
    </source>
</evidence>
<gene>
    <name evidence="2" type="ORF">OSCT_2914</name>
</gene>
<comment type="caution">
    <text evidence="2">The sequence shown here is derived from an EMBL/GenBank/DDBJ whole genome shotgun (WGS) entry which is preliminary data.</text>
</comment>
<keyword evidence="3" id="KW-1185">Reference proteome</keyword>
<dbReference type="EMBL" id="ADVR01000120">
    <property type="protein sequence ID" value="EFO79251.1"/>
    <property type="molecule type" value="Genomic_DNA"/>
</dbReference>
<reference evidence="2 3" key="1">
    <citation type="journal article" date="2011" name="J. Bacteriol.">
        <title>Draft genome sequence of the anoxygenic filamentous phototrophic bacterium Oscillochloris trichoides subsp. DG-6.</title>
        <authorList>
            <person name="Kuznetsov B.B."/>
            <person name="Ivanovsky R.N."/>
            <person name="Keppen O.I."/>
            <person name="Sukhacheva M.V."/>
            <person name="Bumazhkin B.K."/>
            <person name="Patutina E.O."/>
            <person name="Beletsky A.V."/>
            <person name="Mardanov A.V."/>
            <person name="Baslerov R.V."/>
            <person name="Panteleeva A.N."/>
            <person name="Kolganova T.V."/>
            <person name="Ravin N.V."/>
            <person name="Skryabin K.G."/>
        </authorList>
    </citation>
    <scope>NUCLEOTIDE SEQUENCE [LARGE SCALE GENOMIC DNA]</scope>
    <source>
        <strain evidence="2 3">DG-6</strain>
    </source>
</reference>
<organism evidence="2 3">
    <name type="scientific">Oscillochloris trichoides DG-6</name>
    <dbReference type="NCBI Taxonomy" id="765420"/>
    <lineage>
        <taxon>Bacteria</taxon>
        <taxon>Bacillati</taxon>
        <taxon>Chloroflexota</taxon>
        <taxon>Chloroflexia</taxon>
        <taxon>Chloroflexales</taxon>
        <taxon>Chloroflexineae</taxon>
        <taxon>Oscillochloridaceae</taxon>
        <taxon>Oscillochloris</taxon>
    </lineage>
</organism>
<dbReference type="GO" id="GO:0016491">
    <property type="term" value="F:oxidoreductase activity"/>
    <property type="evidence" value="ECO:0007669"/>
    <property type="project" value="InterPro"/>
</dbReference>
<protein>
    <submittedName>
        <fullName evidence="2">Amine oxidase</fullName>
    </submittedName>
</protein>
<dbReference type="eggNOG" id="COG3349">
    <property type="taxonomic scope" value="Bacteria"/>
</dbReference>
<dbReference type="STRING" id="765420.OSCT_2914"/>
<dbReference type="eggNOG" id="COG1233">
    <property type="taxonomic scope" value="Bacteria"/>
</dbReference>
<dbReference type="InterPro" id="IPR036188">
    <property type="entry name" value="FAD/NAD-bd_sf"/>
</dbReference>
<dbReference type="HOGENOM" id="CLU_022687_2_1_0"/>
<accession>E1IHX6</accession>
<feature type="domain" description="Amine oxidase" evidence="1">
    <location>
        <begin position="13"/>
        <end position="470"/>
    </location>
</feature>
<dbReference type="Gene3D" id="3.50.50.60">
    <property type="entry name" value="FAD/NAD(P)-binding domain"/>
    <property type="match status" value="2"/>
</dbReference>
<evidence type="ECO:0000259" key="1">
    <source>
        <dbReference type="Pfam" id="PF01593"/>
    </source>
</evidence>